<dbReference type="KEGG" id="samy:DB32_002042"/>
<gene>
    <name evidence="2" type="ORF">DB32_002042</name>
</gene>
<name>A0A0F6W186_9BACT</name>
<dbReference type="EMBL" id="CP011125">
    <property type="protein sequence ID" value="AKF04893.1"/>
    <property type="molecule type" value="Genomic_DNA"/>
</dbReference>
<evidence type="ECO:0000313" key="3">
    <source>
        <dbReference type="Proteomes" id="UP000034883"/>
    </source>
</evidence>
<keyword evidence="3" id="KW-1185">Reference proteome</keyword>
<dbReference type="Proteomes" id="UP000034883">
    <property type="component" value="Chromosome"/>
</dbReference>
<evidence type="ECO:0000256" key="1">
    <source>
        <dbReference type="SAM" id="MobiDB-lite"/>
    </source>
</evidence>
<dbReference type="AlphaFoldDB" id="A0A0F6W186"/>
<feature type="compositionally biased region" description="Polar residues" evidence="1">
    <location>
        <begin position="33"/>
        <end position="43"/>
    </location>
</feature>
<evidence type="ECO:0000313" key="2">
    <source>
        <dbReference type="EMBL" id="AKF04893.1"/>
    </source>
</evidence>
<protein>
    <submittedName>
        <fullName evidence="2">Uncharacterized protein</fullName>
    </submittedName>
</protein>
<sequence length="43" mass="4841">MKNRRTTPILHRAPPSRLRRIPAPVVHRDRVSGDSSGATHVDE</sequence>
<reference evidence="2 3" key="1">
    <citation type="submission" date="2015-03" db="EMBL/GenBank/DDBJ databases">
        <title>Genome assembly of Sandaracinus amylolyticus DSM 53668.</title>
        <authorList>
            <person name="Sharma G."/>
            <person name="Subramanian S."/>
        </authorList>
    </citation>
    <scope>NUCLEOTIDE SEQUENCE [LARGE SCALE GENOMIC DNA]</scope>
    <source>
        <strain evidence="2 3">DSM 53668</strain>
    </source>
</reference>
<organism evidence="2 3">
    <name type="scientific">Sandaracinus amylolyticus</name>
    <dbReference type="NCBI Taxonomy" id="927083"/>
    <lineage>
        <taxon>Bacteria</taxon>
        <taxon>Pseudomonadati</taxon>
        <taxon>Myxococcota</taxon>
        <taxon>Polyangia</taxon>
        <taxon>Polyangiales</taxon>
        <taxon>Sandaracinaceae</taxon>
        <taxon>Sandaracinus</taxon>
    </lineage>
</organism>
<proteinExistence type="predicted"/>
<feature type="region of interest" description="Disordered" evidence="1">
    <location>
        <begin position="22"/>
        <end position="43"/>
    </location>
</feature>
<accession>A0A0F6W186</accession>